<evidence type="ECO:0008006" key="3">
    <source>
        <dbReference type="Google" id="ProtNLM"/>
    </source>
</evidence>
<dbReference type="Proteomes" id="UP001610563">
    <property type="component" value="Unassembled WGS sequence"/>
</dbReference>
<sequence>MSQIQILEQRAKWPLLEPRFAEMKKSIIKPEHRQKVIESYKQLLDTLKTEAEFIANKGPVIVPEVDFELVRENGGNIPTSLINLIKDRGCVIIRNVVSEEQAMRWEAELRNYTKVHSGVGGFPKENPQNWSLWWTKPQVEIRSHERILEAMKAVSKLWHVSDQSAPIDLTTQVTYPDRFRIRYPSKEKEYTLDAHLDSGSIERWEDPTYRECYRSIFNGNWVDYDAWSADGRINAQTDLYHLGGNCSCWRSMQGWLSLSHTGTGEGTLRLLPSLKASTAYLMLRPFFLNGPDSFDDAQPTFPGAHPGQTQLLPTEELHPHLEMGRTVIGIPPVKPGDYVFWHCDLIHEVDKLHPGTRDSSVVYNACTPLVPYNIDSLSNTREAFLAAEPPRDFAKVDIGETERMHKDNGARREYILSQEGNRAMGFAQFDVDEPGITEGQRKVRQMANSILHDVV</sequence>
<dbReference type="EMBL" id="JBFTWV010000355">
    <property type="protein sequence ID" value="KAL2782664.1"/>
    <property type="molecule type" value="Genomic_DNA"/>
</dbReference>
<dbReference type="InterPro" id="IPR010856">
    <property type="entry name" value="Gig2-like"/>
</dbReference>
<dbReference type="SUPFAM" id="SSF51197">
    <property type="entry name" value="Clavaminate synthase-like"/>
    <property type="match status" value="1"/>
</dbReference>
<dbReference type="PANTHER" id="PTHR30613:SF1">
    <property type="entry name" value="DUF1479 DOMAIN PROTEIN (AFU_ORTHOLOGUE AFUA_5G09280)"/>
    <property type="match status" value="1"/>
</dbReference>
<name>A0ABR4FHE8_9EURO</name>
<gene>
    <name evidence="1" type="ORF">BJX66DRAFT_345634</name>
</gene>
<dbReference type="Gene3D" id="2.60.120.330">
    <property type="entry name" value="B-lactam Antibiotic, Isopenicillin N Synthase, Chain"/>
    <property type="match status" value="1"/>
</dbReference>
<dbReference type="InterPro" id="IPR027443">
    <property type="entry name" value="IPNS-like_sf"/>
</dbReference>
<dbReference type="Pfam" id="PF07350">
    <property type="entry name" value="Gig2-like"/>
    <property type="match status" value="1"/>
</dbReference>
<evidence type="ECO:0000313" key="2">
    <source>
        <dbReference type="Proteomes" id="UP001610563"/>
    </source>
</evidence>
<reference evidence="1 2" key="1">
    <citation type="submission" date="2024-07" db="EMBL/GenBank/DDBJ databases">
        <title>Section-level genome sequencing and comparative genomics of Aspergillus sections Usti and Cavernicolus.</title>
        <authorList>
            <consortium name="Lawrence Berkeley National Laboratory"/>
            <person name="Nybo J.L."/>
            <person name="Vesth T.C."/>
            <person name="Theobald S."/>
            <person name="Frisvad J.C."/>
            <person name="Larsen T.O."/>
            <person name="Kjaerboelling I."/>
            <person name="Rothschild-Mancinelli K."/>
            <person name="Lyhne E.K."/>
            <person name="Kogle M.E."/>
            <person name="Barry K."/>
            <person name="Clum A."/>
            <person name="Na H."/>
            <person name="Ledsgaard L."/>
            <person name="Lin J."/>
            <person name="Lipzen A."/>
            <person name="Kuo A."/>
            <person name="Riley R."/>
            <person name="Mondo S."/>
            <person name="Labutti K."/>
            <person name="Haridas S."/>
            <person name="Pangalinan J."/>
            <person name="Salamov A.A."/>
            <person name="Simmons B.A."/>
            <person name="Magnuson J.K."/>
            <person name="Chen J."/>
            <person name="Drula E."/>
            <person name="Henrissat B."/>
            <person name="Wiebenga A."/>
            <person name="Lubbers R.J."/>
            <person name="Gomes A.C."/>
            <person name="Makela M.R."/>
            <person name="Stajich J."/>
            <person name="Grigoriev I.V."/>
            <person name="Mortensen U.H."/>
            <person name="De Vries R.P."/>
            <person name="Baker S.E."/>
            <person name="Andersen M.R."/>
        </authorList>
    </citation>
    <scope>NUCLEOTIDE SEQUENCE [LARGE SCALE GENOMIC DNA]</scope>
    <source>
        <strain evidence="1 2">CBS 209.92</strain>
    </source>
</reference>
<organism evidence="1 2">
    <name type="scientific">Aspergillus keveii</name>
    <dbReference type="NCBI Taxonomy" id="714993"/>
    <lineage>
        <taxon>Eukaryota</taxon>
        <taxon>Fungi</taxon>
        <taxon>Dikarya</taxon>
        <taxon>Ascomycota</taxon>
        <taxon>Pezizomycotina</taxon>
        <taxon>Eurotiomycetes</taxon>
        <taxon>Eurotiomycetidae</taxon>
        <taxon>Eurotiales</taxon>
        <taxon>Aspergillaceae</taxon>
        <taxon>Aspergillus</taxon>
        <taxon>Aspergillus subgen. Nidulantes</taxon>
    </lineage>
</organism>
<proteinExistence type="predicted"/>
<accession>A0ABR4FHE8</accession>
<protein>
    <recommendedName>
        <fullName evidence="3">DUF1479 domain protein</fullName>
    </recommendedName>
</protein>
<evidence type="ECO:0000313" key="1">
    <source>
        <dbReference type="EMBL" id="KAL2782664.1"/>
    </source>
</evidence>
<comment type="caution">
    <text evidence="1">The sequence shown here is derived from an EMBL/GenBank/DDBJ whole genome shotgun (WGS) entry which is preliminary data.</text>
</comment>
<dbReference type="PANTHER" id="PTHR30613">
    <property type="entry name" value="UNCHARACTERIZED PROTEIN YBIU-RELATED"/>
    <property type="match status" value="1"/>
</dbReference>
<keyword evidence="2" id="KW-1185">Reference proteome</keyword>